<dbReference type="AlphaFoldDB" id="A0A223I1M2"/>
<proteinExistence type="predicted"/>
<accession>A0A223I1M2</accession>
<evidence type="ECO:0000313" key="1">
    <source>
        <dbReference type="EMBL" id="AST58547.1"/>
    </source>
</evidence>
<organism evidence="1 2">
    <name type="scientific">Thermoanaerobacterium thermosaccharolyticum</name>
    <name type="common">Clostridium thermosaccharolyticum</name>
    <dbReference type="NCBI Taxonomy" id="1517"/>
    <lineage>
        <taxon>Bacteria</taxon>
        <taxon>Bacillati</taxon>
        <taxon>Bacillota</taxon>
        <taxon>Clostridia</taxon>
        <taxon>Thermoanaerobacterales</taxon>
        <taxon>Thermoanaerobacteraceae</taxon>
        <taxon>Thermoanaerobacterium</taxon>
    </lineage>
</organism>
<dbReference type="Proteomes" id="UP000214975">
    <property type="component" value="Chromosome"/>
</dbReference>
<dbReference type="RefSeq" id="WP_013788547.1">
    <property type="nucleotide sequence ID" value="NZ_CP016893.1"/>
</dbReference>
<name>A0A223I1M2_THETR</name>
<sequence>MAQKQLPNTIYCLLKKKGFYDMTYKERQQKHKIFMDKMKNALSTDEKVLLNNILKEEEGEYTNGRYKPFK</sequence>
<dbReference type="GO" id="GO:0016740">
    <property type="term" value="F:transferase activity"/>
    <property type="evidence" value="ECO:0007669"/>
    <property type="project" value="UniProtKB-KW"/>
</dbReference>
<gene>
    <name evidence="1" type="ORF">Thert_02708</name>
</gene>
<reference evidence="1 2" key="1">
    <citation type="submission" date="2016-08" db="EMBL/GenBank/DDBJ databases">
        <title>A novel genetic cassette of butanologenic Thermoanaerobacterium thermosaccharolyticum that directly convert cellulose to butanol.</title>
        <authorList>
            <person name="Li T."/>
            <person name="He J."/>
        </authorList>
    </citation>
    <scope>NUCLEOTIDE SEQUENCE [LARGE SCALE GENOMIC DNA]</scope>
    <source>
        <strain evidence="1 2">TG57</strain>
    </source>
</reference>
<protein>
    <submittedName>
        <fullName evidence="1">Acetyl-coenzyme A carboxylase carboxyl transferase subunit alpha</fullName>
    </submittedName>
</protein>
<keyword evidence="1" id="KW-0808">Transferase</keyword>
<evidence type="ECO:0000313" key="2">
    <source>
        <dbReference type="Proteomes" id="UP000214975"/>
    </source>
</evidence>
<dbReference type="EMBL" id="CP016893">
    <property type="protein sequence ID" value="AST58547.1"/>
    <property type="molecule type" value="Genomic_DNA"/>
</dbReference>